<dbReference type="EMBL" id="JAABOP010000002">
    <property type="protein sequence ID" value="NER10616.1"/>
    <property type="molecule type" value="Genomic_DNA"/>
</dbReference>
<keyword evidence="1" id="KW-0472">Membrane</keyword>
<comment type="caution">
    <text evidence="4">The sequence shown here is derived from an EMBL/GenBank/DDBJ whole genome shotgun (WGS) entry which is preliminary data.</text>
</comment>
<accession>A0A6P0UK70</accession>
<dbReference type="Gene3D" id="2.60.120.1440">
    <property type="match status" value="1"/>
</dbReference>
<sequence length="303" mass="34445">MDEKALLEKWLNDSLTDAEKEAFQKTETYPFYEQLIRDASCFKAAHFSNPTDFESLEKRIRDRDVPVRKLHPTTWLLRIASVFVIGFALFYFFAFPSEVRVETLAAQKTTLELPDDSRVVLNALSEITYNKKNWKDHRSLELKGEAFFDVAKGSRFDVVTPLGTVFVLGTEFNVKQRASTFEVICYEGHVKVVSGNHTEELRAGERLSFLNGTVTRGQTSLKGPQWPDDISEFQDIPLYEVIAELERQFDIEVILEDVPGDTRFTGGFVHGDLEDALRSVAEPLGLTYSLSDNNKVILTSSEK</sequence>
<reference evidence="4 5" key="1">
    <citation type="submission" date="2020-01" db="EMBL/GenBank/DDBJ databases">
        <title>Muriicola jejuensis KCTC 22299.</title>
        <authorList>
            <person name="Wang G."/>
        </authorList>
    </citation>
    <scope>NUCLEOTIDE SEQUENCE [LARGE SCALE GENOMIC DNA]</scope>
    <source>
        <strain evidence="4 5">KCTC 22299</strain>
    </source>
</reference>
<feature type="domain" description="FecR protein" evidence="2">
    <location>
        <begin position="100"/>
        <end position="191"/>
    </location>
</feature>
<keyword evidence="5" id="KW-1185">Reference proteome</keyword>
<feature type="domain" description="Protein FecR C-terminal" evidence="3">
    <location>
        <begin position="233"/>
        <end position="297"/>
    </location>
</feature>
<dbReference type="InterPro" id="IPR006860">
    <property type="entry name" value="FecR"/>
</dbReference>
<dbReference type="AlphaFoldDB" id="A0A6P0UK70"/>
<dbReference type="RefSeq" id="WP_163692831.1">
    <property type="nucleotide sequence ID" value="NZ_FXTW01000002.1"/>
</dbReference>
<evidence type="ECO:0000313" key="5">
    <source>
        <dbReference type="Proteomes" id="UP000468443"/>
    </source>
</evidence>
<evidence type="ECO:0000259" key="3">
    <source>
        <dbReference type="Pfam" id="PF16344"/>
    </source>
</evidence>
<organism evidence="4 5">
    <name type="scientific">Muriicola jejuensis</name>
    <dbReference type="NCBI Taxonomy" id="504488"/>
    <lineage>
        <taxon>Bacteria</taxon>
        <taxon>Pseudomonadati</taxon>
        <taxon>Bacteroidota</taxon>
        <taxon>Flavobacteriia</taxon>
        <taxon>Flavobacteriales</taxon>
        <taxon>Flavobacteriaceae</taxon>
        <taxon>Muriicola</taxon>
    </lineage>
</organism>
<evidence type="ECO:0000256" key="1">
    <source>
        <dbReference type="SAM" id="Phobius"/>
    </source>
</evidence>
<dbReference type="Gene3D" id="3.55.50.30">
    <property type="match status" value="1"/>
</dbReference>
<dbReference type="Pfam" id="PF16344">
    <property type="entry name" value="FecR_C"/>
    <property type="match status" value="1"/>
</dbReference>
<gene>
    <name evidence="4" type="ORF">GWK09_08815</name>
</gene>
<dbReference type="InterPro" id="IPR012373">
    <property type="entry name" value="Ferrdict_sens_TM"/>
</dbReference>
<protein>
    <submittedName>
        <fullName evidence="4">DUF4974 domain-containing protein</fullName>
    </submittedName>
</protein>
<evidence type="ECO:0000313" key="4">
    <source>
        <dbReference type="EMBL" id="NER10616.1"/>
    </source>
</evidence>
<dbReference type="Pfam" id="PF04773">
    <property type="entry name" value="FecR"/>
    <property type="match status" value="1"/>
</dbReference>
<dbReference type="PANTHER" id="PTHR30273:SF2">
    <property type="entry name" value="PROTEIN FECR"/>
    <property type="match status" value="1"/>
</dbReference>
<name>A0A6P0UK70_9FLAO</name>
<evidence type="ECO:0000259" key="2">
    <source>
        <dbReference type="Pfam" id="PF04773"/>
    </source>
</evidence>
<feature type="transmembrane region" description="Helical" evidence="1">
    <location>
        <begin position="75"/>
        <end position="94"/>
    </location>
</feature>
<dbReference type="Proteomes" id="UP000468443">
    <property type="component" value="Unassembled WGS sequence"/>
</dbReference>
<dbReference type="GO" id="GO:0016989">
    <property type="term" value="F:sigma factor antagonist activity"/>
    <property type="evidence" value="ECO:0007669"/>
    <property type="project" value="TreeGrafter"/>
</dbReference>
<dbReference type="InterPro" id="IPR032508">
    <property type="entry name" value="FecR_C"/>
</dbReference>
<keyword evidence="1" id="KW-1133">Transmembrane helix</keyword>
<dbReference type="PIRSF" id="PIRSF018266">
    <property type="entry name" value="FecR"/>
    <property type="match status" value="1"/>
</dbReference>
<keyword evidence="1" id="KW-0812">Transmembrane</keyword>
<proteinExistence type="predicted"/>
<dbReference type="PANTHER" id="PTHR30273">
    <property type="entry name" value="PERIPLASMIC SIGNAL SENSOR AND SIGMA FACTOR ACTIVATOR FECR-RELATED"/>
    <property type="match status" value="1"/>
</dbReference>